<dbReference type="InterPro" id="IPR001714">
    <property type="entry name" value="Pept_M24_MAP"/>
</dbReference>
<dbReference type="STRING" id="118967.SAMN02745191_0157"/>
<reference evidence="10" key="1">
    <citation type="submission" date="2017-02" db="EMBL/GenBank/DDBJ databases">
        <authorList>
            <person name="Varghese N."/>
            <person name="Submissions S."/>
        </authorList>
    </citation>
    <scope>NUCLEOTIDE SEQUENCE [LARGE SCALE GENOMIC DNA]</scope>
    <source>
        <strain evidence="10">ATCC 25662</strain>
    </source>
</reference>
<feature type="binding site" evidence="6">
    <location>
        <position position="144"/>
    </location>
    <ligand>
        <name>a divalent metal cation</name>
        <dbReference type="ChEBI" id="CHEBI:60240"/>
        <label>2</label>
        <note>catalytic</note>
    </ligand>
</feature>
<organism evidence="9 10">
    <name type="scientific">Anaerorhabdus furcosa</name>
    <dbReference type="NCBI Taxonomy" id="118967"/>
    <lineage>
        <taxon>Bacteria</taxon>
        <taxon>Bacillati</taxon>
        <taxon>Bacillota</taxon>
        <taxon>Erysipelotrichia</taxon>
        <taxon>Erysipelotrichales</taxon>
        <taxon>Erysipelotrichaceae</taxon>
        <taxon>Anaerorhabdus</taxon>
    </lineage>
</organism>
<feature type="binding site" evidence="6">
    <location>
        <position position="240"/>
    </location>
    <ligand>
        <name>a divalent metal cation</name>
        <dbReference type="ChEBI" id="CHEBI:60240"/>
        <label>2</label>
        <note>catalytic</note>
    </ligand>
</feature>
<comment type="subunit">
    <text evidence="6">Monomer.</text>
</comment>
<keyword evidence="5 6" id="KW-0378">Hydrolase</keyword>
<keyword evidence="10" id="KW-1185">Reference proteome</keyword>
<feature type="binding site" evidence="6">
    <location>
        <position position="214"/>
    </location>
    <ligand>
        <name>substrate</name>
    </ligand>
</feature>
<keyword evidence="3 6" id="KW-0645">Protease</keyword>
<evidence type="ECO:0000256" key="7">
    <source>
        <dbReference type="RuleBase" id="RU003653"/>
    </source>
</evidence>
<comment type="catalytic activity">
    <reaction evidence="6 7">
        <text>Release of N-terminal amino acids, preferentially methionine, from peptides and arylamides.</text>
        <dbReference type="EC" id="3.4.11.18"/>
    </reaction>
</comment>
<dbReference type="HAMAP" id="MF_01974">
    <property type="entry name" value="MetAP_1"/>
    <property type="match status" value="1"/>
</dbReference>
<dbReference type="AlphaFoldDB" id="A0A1T4JX39"/>
<dbReference type="InterPro" id="IPR036005">
    <property type="entry name" value="Creatinase/aminopeptidase-like"/>
</dbReference>
<evidence type="ECO:0000256" key="2">
    <source>
        <dbReference type="ARBA" id="ARBA00022438"/>
    </source>
</evidence>
<dbReference type="Pfam" id="PF00557">
    <property type="entry name" value="Peptidase_M24"/>
    <property type="match status" value="1"/>
</dbReference>
<dbReference type="InterPro" id="IPR004027">
    <property type="entry name" value="SEC_C_motif"/>
</dbReference>
<dbReference type="CDD" id="cd01086">
    <property type="entry name" value="MetAP1"/>
    <property type="match status" value="1"/>
</dbReference>
<evidence type="ECO:0000256" key="5">
    <source>
        <dbReference type="ARBA" id="ARBA00022801"/>
    </source>
</evidence>
<dbReference type="EC" id="3.4.11.18" evidence="6 7"/>
<feature type="binding site" evidence="6">
    <location>
        <position position="133"/>
    </location>
    <ligand>
        <name>a divalent metal cation</name>
        <dbReference type="ChEBI" id="CHEBI:60240"/>
        <label>1</label>
    </ligand>
</feature>
<dbReference type="GO" id="GO:0070006">
    <property type="term" value="F:metalloaminopeptidase activity"/>
    <property type="evidence" value="ECO:0007669"/>
    <property type="project" value="UniProtKB-UniRule"/>
</dbReference>
<dbReference type="GO" id="GO:0006508">
    <property type="term" value="P:proteolysis"/>
    <property type="evidence" value="ECO:0007669"/>
    <property type="project" value="UniProtKB-KW"/>
</dbReference>
<dbReference type="SUPFAM" id="SSF55920">
    <property type="entry name" value="Creatinase/aminopeptidase"/>
    <property type="match status" value="1"/>
</dbReference>
<name>A0A1T4JX39_9FIRM</name>
<feature type="binding site" evidence="6">
    <location>
        <position position="207"/>
    </location>
    <ligand>
        <name>a divalent metal cation</name>
        <dbReference type="ChEBI" id="CHEBI:60240"/>
        <label>2</label>
        <note>catalytic</note>
    </ligand>
</feature>
<feature type="binding site" evidence="6">
    <location>
        <position position="272"/>
    </location>
    <ligand>
        <name>a divalent metal cation</name>
        <dbReference type="ChEBI" id="CHEBI:60240"/>
        <label>1</label>
    </ligand>
</feature>
<accession>A0A1T4JX39</accession>
<evidence type="ECO:0000259" key="8">
    <source>
        <dbReference type="Pfam" id="PF00557"/>
    </source>
</evidence>
<dbReference type="RefSeq" id="WP_078710622.1">
    <property type="nucleotide sequence ID" value="NZ_FUWY01000001.1"/>
</dbReference>
<feature type="binding site" evidence="6">
    <location>
        <position position="115"/>
    </location>
    <ligand>
        <name>substrate</name>
    </ligand>
</feature>
<evidence type="ECO:0000256" key="6">
    <source>
        <dbReference type="HAMAP-Rule" id="MF_01974"/>
    </source>
</evidence>
<keyword evidence="4 6" id="KW-0479">Metal-binding</keyword>
<dbReference type="OrthoDB" id="9802055at2"/>
<dbReference type="Gene3D" id="3.90.230.10">
    <property type="entry name" value="Creatinase/methionine aminopeptidase superfamily"/>
    <property type="match status" value="1"/>
</dbReference>
<feature type="domain" description="Peptidase M24" evidence="8">
    <location>
        <begin position="49"/>
        <end position="279"/>
    </location>
</feature>
<dbReference type="Proteomes" id="UP000243297">
    <property type="component" value="Unassembled WGS sequence"/>
</dbReference>
<dbReference type="PANTHER" id="PTHR43330:SF8">
    <property type="entry name" value="METHIONINE AMINOPEPTIDASE 1D, MITOCHONDRIAL"/>
    <property type="match status" value="1"/>
</dbReference>
<evidence type="ECO:0000313" key="10">
    <source>
        <dbReference type="Proteomes" id="UP000243297"/>
    </source>
</evidence>
<comment type="similarity">
    <text evidence="6">Belongs to the peptidase M24A family. Methionine aminopeptidase type 1 subfamily.</text>
</comment>
<dbReference type="NCBIfam" id="NF008970">
    <property type="entry name" value="PRK12318.1"/>
    <property type="match status" value="1"/>
</dbReference>
<keyword evidence="2 6" id="KW-0031">Aminopeptidase</keyword>
<dbReference type="PANTHER" id="PTHR43330">
    <property type="entry name" value="METHIONINE AMINOPEPTIDASE"/>
    <property type="match status" value="1"/>
</dbReference>
<sequence length="287" mass="31747">MEDLEKCWCGSGKDYASCHKEIDMKIKEYERKGCIVPPRSLIKTPAQIEKIKESARINTAVLDHVAEHICEGMSTEEIDILVSEFTKSKGAICAPYQYQGFPKSVCTSINEEVCHGIPNKRKKLQQGDIVNVDVSTILDGYYSDASRMFCIGKVSPEKQRLVDATKECLRIGIEAAKPWGFVGDIGEAISKYAHQQGYSVVRELGGHGVGLEFHEDPFIAHVGKKGTGMLLVPGMIFTIEPMINEGGANVVIDRYNGWTIYTADGKPSAQVEHMILITEDGNEILTY</sequence>
<dbReference type="GO" id="GO:0004239">
    <property type="term" value="F:initiator methionyl aminopeptidase activity"/>
    <property type="evidence" value="ECO:0007669"/>
    <property type="project" value="UniProtKB-UniRule"/>
</dbReference>
<dbReference type="GO" id="GO:0046872">
    <property type="term" value="F:metal ion binding"/>
    <property type="evidence" value="ECO:0007669"/>
    <property type="project" value="UniProtKB-UniRule"/>
</dbReference>
<comment type="cofactor">
    <cofactor evidence="6">
        <name>Co(2+)</name>
        <dbReference type="ChEBI" id="CHEBI:48828"/>
    </cofactor>
    <cofactor evidence="6">
        <name>Zn(2+)</name>
        <dbReference type="ChEBI" id="CHEBI:29105"/>
    </cofactor>
    <cofactor evidence="6">
        <name>Mn(2+)</name>
        <dbReference type="ChEBI" id="CHEBI:29035"/>
    </cofactor>
    <cofactor evidence="6">
        <name>Fe(2+)</name>
        <dbReference type="ChEBI" id="CHEBI:29033"/>
    </cofactor>
    <text evidence="6">Binds 2 divalent metal cations per subunit. Has a high-affinity and a low affinity metal-binding site. The true nature of the physiological cofactor is under debate. The enzyme is active with cobalt, zinc, manganese or divalent iron ions. Most likely, methionine aminopeptidases function as mononuclear Fe(2+)-metalloproteases under physiological conditions, and the catalytically relevant metal-binding site has been assigned to the histidine-containing high-affinity site.</text>
</comment>
<evidence type="ECO:0000313" key="9">
    <source>
        <dbReference type="EMBL" id="SJZ34822.1"/>
    </source>
</evidence>
<evidence type="ECO:0000256" key="4">
    <source>
        <dbReference type="ARBA" id="ARBA00022723"/>
    </source>
</evidence>
<feature type="binding site" evidence="6">
    <location>
        <position position="272"/>
    </location>
    <ligand>
        <name>a divalent metal cation</name>
        <dbReference type="ChEBI" id="CHEBI:60240"/>
        <label>2</label>
        <note>catalytic</note>
    </ligand>
</feature>
<dbReference type="EMBL" id="FUWY01000001">
    <property type="protein sequence ID" value="SJZ34822.1"/>
    <property type="molecule type" value="Genomic_DNA"/>
</dbReference>
<evidence type="ECO:0000256" key="3">
    <source>
        <dbReference type="ARBA" id="ARBA00022670"/>
    </source>
</evidence>
<gene>
    <name evidence="6" type="primary">map</name>
    <name evidence="9" type="ORF">SAMN02745191_0157</name>
</gene>
<dbReference type="InterPro" id="IPR000994">
    <property type="entry name" value="Pept_M24"/>
</dbReference>
<feature type="binding site" evidence="6">
    <location>
        <position position="144"/>
    </location>
    <ligand>
        <name>a divalent metal cation</name>
        <dbReference type="ChEBI" id="CHEBI:60240"/>
        <label>1</label>
    </ligand>
</feature>
<dbReference type="PRINTS" id="PR00599">
    <property type="entry name" value="MAPEPTIDASE"/>
</dbReference>
<proteinExistence type="inferred from homology"/>
<dbReference type="InterPro" id="IPR002467">
    <property type="entry name" value="Pept_M24A_MAP1"/>
</dbReference>
<comment type="function">
    <text evidence="1 6">Removes the N-terminal methionine from nascent proteins. The N-terminal methionine is often cleaved when the second residue in the primary sequence is small and uncharged (Met-Ala-, Cys, Gly, Pro, Ser, Thr, or Val). Requires deformylation of the N(alpha)-formylated initiator methionine before it can be hydrolyzed.</text>
</comment>
<dbReference type="NCBIfam" id="TIGR00500">
    <property type="entry name" value="met_pdase_I"/>
    <property type="match status" value="1"/>
</dbReference>
<protein>
    <recommendedName>
        <fullName evidence="6 7">Methionine aminopeptidase</fullName>
        <shortName evidence="6">MAP</shortName>
        <shortName evidence="6">MetAP</shortName>
        <ecNumber evidence="6 7">3.4.11.18</ecNumber>
    </recommendedName>
    <alternativeName>
        <fullName evidence="6">Peptidase M</fullName>
    </alternativeName>
</protein>
<dbReference type="Pfam" id="PF02810">
    <property type="entry name" value="SEC-C"/>
    <property type="match status" value="1"/>
</dbReference>
<evidence type="ECO:0000256" key="1">
    <source>
        <dbReference type="ARBA" id="ARBA00002521"/>
    </source>
</evidence>